<evidence type="ECO:0000256" key="2">
    <source>
        <dbReference type="ARBA" id="ARBA00004998"/>
    </source>
</evidence>
<dbReference type="GO" id="GO:0042802">
    <property type="term" value="F:identical protein binding"/>
    <property type="evidence" value="ECO:0007669"/>
    <property type="project" value="TreeGrafter"/>
</dbReference>
<dbReference type="SUPFAM" id="SSF53383">
    <property type="entry name" value="PLP-dependent transferases"/>
    <property type="match status" value="1"/>
</dbReference>
<comment type="cofactor">
    <cofactor evidence="1">
        <name>pyridoxal 5'-phosphate</name>
        <dbReference type="ChEBI" id="CHEBI:597326"/>
    </cofactor>
</comment>
<dbReference type="PANTHER" id="PTHR11986:SF18">
    <property type="entry name" value="ORNITHINE AMINOTRANSFERASE, MITOCHONDRIAL"/>
    <property type="match status" value="1"/>
</dbReference>
<dbReference type="PROSITE" id="PS00600">
    <property type="entry name" value="AA_TRANSFER_CLASS_3"/>
    <property type="match status" value="1"/>
</dbReference>
<dbReference type="GO" id="GO:0005737">
    <property type="term" value="C:cytoplasm"/>
    <property type="evidence" value="ECO:0007669"/>
    <property type="project" value="TreeGrafter"/>
</dbReference>
<evidence type="ECO:0000256" key="6">
    <source>
        <dbReference type="ARBA" id="ARBA00022898"/>
    </source>
</evidence>
<dbReference type="InterPro" id="IPR015421">
    <property type="entry name" value="PyrdxlP-dep_Trfase_major"/>
</dbReference>
<dbReference type="KEGG" id="fya:KMW28_14015"/>
<keyword evidence="5 9" id="KW-0808">Transferase</keyword>
<evidence type="ECO:0000256" key="8">
    <source>
        <dbReference type="RuleBase" id="RU003560"/>
    </source>
</evidence>
<evidence type="ECO:0000256" key="1">
    <source>
        <dbReference type="ARBA" id="ARBA00001933"/>
    </source>
</evidence>
<dbReference type="InterPro" id="IPR015422">
    <property type="entry name" value="PyrdxlP-dep_Trfase_small"/>
</dbReference>
<dbReference type="CDD" id="cd00610">
    <property type="entry name" value="OAT_like"/>
    <property type="match status" value="1"/>
</dbReference>
<evidence type="ECO:0000256" key="3">
    <source>
        <dbReference type="ARBA" id="ARBA00012924"/>
    </source>
</evidence>
<dbReference type="EMBL" id="CP076132">
    <property type="protein sequence ID" value="QWG03994.1"/>
    <property type="molecule type" value="Genomic_DNA"/>
</dbReference>
<keyword evidence="4 9" id="KW-0032">Aminotransferase</keyword>
<reference evidence="9 10" key="1">
    <citation type="submission" date="2021-05" db="EMBL/GenBank/DDBJ databases">
        <title>Comparative genomic studies on the polysaccharide-degrading batcterial strains of the Flammeovirga genus.</title>
        <authorList>
            <person name="Zewei F."/>
            <person name="Zheng Z."/>
            <person name="Yu L."/>
            <person name="Ruyue G."/>
            <person name="Yanhong M."/>
            <person name="Yuanyuan C."/>
            <person name="Jingyan G."/>
            <person name="Wenjun H."/>
        </authorList>
    </citation>
    <scope>NUCLEOTIDE SEQUENCE [LARGE SCALE GENOMIC DNA]</scope>
    <source>
        <strain evidence="9 10">NBRC:100898</strain>
    </source>
</reference>
<keyword evidence="6 8" id="KW-0663">Pyridoxal phosphate</keyword>
<dbReference type="InterPro" id="IPR050103">
    <property type="entry name" value="Class-III_PLP-dep_AT"/>
</dbReference>
<dbReference type="InterPro" id="IPR010164">
    <property type="entry name" value="Orn_aminotrans"/>
</dbReference>
<dbReference type="Pfam" id="PF00202">
    <property type="entry name" value="Aminotran_3"/>
    <property type="match status" value="1"/>
</dbReference>
<dbReference type="RefSeq" id="WP_169665104.1">
    <property type="nucleotide sequence ID" value="NZ_JABANF010000010.1"/>
</dbReference>
<organism evidence="9 10">
    <name type="scientific">Flammeovirga yaeyamensis</name>
    <dbReference type="NCBI Taxonomy" id="367791"/>
    <lineage>
        <taxon>Bacteria</taxon>
        <taxon>Pseudomonadati</taxon>
        <taxon>Bacteroidota</taxon>
        <taxon>Cytophagia</taxon>
        <taxon>Cytophagales</taxon>
        <taxon>Flammeovirgaceae</taxon>
        <taxon>Flammeovirga</taxon>
    </lineage>
</organism>
<dbReference type="EC" id="2.6.1.13" evidence="3"/>
<evidence type="ECO:0000313" key="10">
    <source>
        <dbReference type="Proteomes" id="UP000678679"/>
    </source>
</evidence>
<dbReference type="FunFam" id="3.90.1150.10:FF:000152">
    <property type="entry name" value="Ornithine aminotransferase"/>
    <property type="match status" value="1"/>
</dbReference>
<dbReference type="GO" id="GO:0004587">
    <property type="term" value="F:ornithine aminotransferase activity"/>
    <property type="evidence" value="ECO:0007669"/>
    <property type="project" value="UniProtKB-EC"/>
</dbReference>
<protein>
    <recommendedName>
        <fullName evidence="3">ornithine aminotransferase</fullName>
        <ecNumber evidence="3">2.6.1.13</ecNumber>
    </recommendedName>
    <alternativeName>
        <fullName evidence="7">Ornithine--oxo-acid aminotransferase</fullName>
    </alternativeName>
</protein>
<dbReference type="Gene3D" id="3.90.1150.10">
    <property type="entry name" value="Aspartate Aminotransferase, domain 1"/>
    <property type="match status" value="1"/>
</dbReference>
<dbReference type="Gene3D" id="3.40.640.10">
    <property type="entry name" value="Type I PLP-dependent aspartate aminotransferase-like (Major domain)"/>
    <property type="match status" value="1"/>
</dbReference>
<dbReference type="GO" id="GO:0010121">
    <property type="term" value="P:L-arginine catabolic process to proline via ornithine"/>
    <property type="evidence" value="ECO:0007669"/>
    <property type="project" value="TreeGrafter"/>
</dbReference>
<evidence type="ECO:0000313" key="9">
    <source>
        <dbReference type="EMBL" id="QWG03994.1"/>
    </source>
</evidence>
<dbReference type="PIRSF" id="PIRSF000521">
    <property type="entry name" value="Transaminase_4ab_Lys_Orn"/>
    <property type="match status" value="1"/>
</dbReference>
<proteinExistence type="inferred from homology"/>
<dbReference type="NCBIfam" id="TIGR01885">
    <property type="entry name" value="Orn_aminotrans"/>
    <property type="match status" value="1"/>
</dbReference>
<evidence type="ECO:0000256" key="5">
    <source>
        <dbReference type="ARBA" id="ARBA00022679"/>
    </source>
</evidence>
<dbReference type="AlphaFoldDB" id="A0AAX1N966"/>
<dbReference type="Proteomes" id="UP000678679">
    <property type="component" value="Chromosome 1"/>
</dbReference>
<sequence>MTSQEAMEMEKKYGANNYAPLPVVLSKGEGVFVWDVEGKRYYDFLSAYSAVNQGHVHPRILNVMIEQASKLTLTSRAFYSDQLGIAEKKLCDTFGFERAILMNTGAEGNETAIKLARKWGYEKKGIPANEAIIVGVEKNFHGRTTTIISASTDPVATTNFGPYMPGFNIIPYNDLSAVEEALQNPNVAGLWLEPIQGEAGVYLPDEGYLKACQELCKKHNVLFMVDEVQTGVGRTGKLLASDYDEFKPDMVILGKAISGGFYPVSAVLTSSEVMDVFKPGEHGSTYGGNPLGCAVMVEALNVLEEEKLMENAFHLGNIFREKMTELCGKTDLLVNVRGKGLLNALIVNDTEESSTATKICYALMDKGLLAKPTHGNIIRFAPPLVINEEQLNECVEIITEVVMNFEK</sequence>
<dbReference type="GO" id="GO:0019544">
    <property type="term" value="P:L-arginine catabolic process to L-glutamate"/>
    <property type="evidence" value="ECO:0007669"/>
    <property type="project" value="TreeGrafter"/>
</dbReference>
<accession>A0AAX1N966</accession>
<evidence type="ECO:0000256" key="7">
    <source>
        <dbReference type="ARBA" id="ARBA00030587"/>
    </source>
</evidence>
<evidence type="ECO:0000256" key="4">
    <source>
        <dbReference type="ARBA" id="ARBA00022576"/>
    </source>
</evidence>
<comment type="similarity">
    <text evidence="8">Belongs to the class-III pyridoxal-phosphate-dependent aminotransferase family.</text>
</comment>
<comment type="pathway">
    <text evidence="2">Amino-acid biosynthesis; L-proline biosynthesis; L-glutamate 5-semialdehyde from L-ornithine: step 1/1.</text>
</comment>
<gene>
    <name evidence="9" type="primary">rocD</name>
    <name evidence="9" type="ORF">KMW28_14015</name>
</gene>
<dbReference type="PANTHER" id="PTHR11986">
    <property type="entry name" value="AMINOTRANSFERASE CLASS III"/>
    <property type="match status" value="1"/>
</dbReference>
<dbReference type="GO" id="GO:0030170">
    <property type="term" value="F:pyridoxal phosphate binding"/>
    <property type="evidence" value="ECO:0007669"/>
    <property type="project" value="InterPro"/>
</dbReference>
<dbReference type="InterPro" id="IPR005814">
    <property type="entry name" value="Aminotrans_3"/>
</dbReference>
<dbReference type="InterPro" id="IPR049704">
    <property type="entry name" value="Aminotrans_3_PPA_site"/>
</dbReference>
<dbReference type="InterPro" id="IPR015424">
    <property type="entry name" value="PyrdxlP-dep_Trfase"/>
</dbReference>
<dbReference type="FunFam" id="3.40.640.10:FF:000011">
    <property type="entry name" value="Ornithine aminotransferase"/>
    <property type="match status" value="1"/>
</dbReference>
<name>A0AAX1N966_9BACT</name>
<keyword evidence="10" id="KW-1185">Reference proteome</keyword>